<dbReference type="EMBL" id="JAGTUF010000002">
    <property type="protein sequence ID" value="MBR9970883.1"/>
    <property type="molecule type" value="Genomic_DNA"/>
</dbReference>
<feature type="transmembrane region" description="Helical" evidence="2">
    <location>
        <begin position="36"/>
        <end position="58"/>
    </location>
</feature>
<evidence type="ECO:0000256" key="1">
    <source>
        <dbReference type="SAM" id="Coils"/>
    </source>
</evidence>
<feature type="coiled-coil region" evidence="1">
    <location>
        <begin position="121"/>
        <end position="163"/>
    </location>
</feature>
<keyword evidence="4" id="KW-1185">Reference proteome</keyword>
<protein>
    <submittedName>
        <fullName evidence="3">Uncharacterized protein</fullName>
    </submittedName>
</protein>
<keyword evidence="2" id="KW-1133">Transmembrane helix</keyword>
<organism evidence="3 4">
    <name type="scientific">Magnetospirillum sulfuroxidans</name>
    <dbReference type="NCBI Taxonomy" id="611300"/>
    <lineage>
        <taxon>Bacteria</taxon>
        <taxon>Pseudomonadati</taxon>
        <taxon>Pseudomonadota</taxon>
        <taxon>Alphaproteobacteria</taxon>
        <taxon>Rhodospirillales</taxon>
        <taxon>Rhodospirillaceae</taxon>
        <taxon>Magnetospirillum</taxon>
    </lineage>
</organism>
<proteinExistence type="predicted"/>
<gene>
    <name evidence="3" type="ORF">KEC16_04060</name>
</gene>
<sequence length="232" mass="26314">MHPDTRHKAIIGIALFIAVGAYFVNDENLHKGIIGFFVAFFGLYAAYYALHALGWVLFSGERGTGLRLVPRTGSGIAWGFRGLFRSIGTVGGWGWQGVQYTARAIGNARARRQWEKGRPERERQAAEAARLEVERQEAERQRLEEEARQRKLAEEEAHKLRVAREAEITAARTKAEEQVRLDMQAEANRLAREHEEHMLSIEQERLAIAEKRGERHAALLTTLSTLVDKSKE</sequence>
<comment type="caution">
    <text evidence="3">The sequence shown here is derived from an EMBL/GenBank/DDBJ whole genome shotgun (WGS) entry which is preliminary data.</text>
</comment>
<feature type="transmembrane region" description="Helical" evidence="2">
    <location>
        <begin position="7"/>
        <end position="24"/>
    </location>
</feature>
<keyword evidence="1" id="KW-0175">Coiled coil</keyword>
<name>A0ABS5IAV1_9PROT</name>
<evidence type="ECO:0000313" key="3">
    <source>
        <dbReference type="EMBL" id="MBR9970883.1"/>
    </source>
</evidence>
<accession>A0ABS5IAV1</accession>
<evidence type="ECO:0000256" key="2">
    <source>
        <dbReference type="SAM" id="Phobius"/>
    </source>
</evidence>
<reference evidence="3 4" key="1">
    <citation type="submission" date="2021-04" db="EMBL/GenBank/DDBJ databases">
        <title>Magnetospirillum sulfuroxidans sp. nov., a facultative chemolithoautotrophic sulfur-oxidizing alphaproteobacterium isolated from freshwater sediment and proposals for Paramagetospirillum gen. nov., and Magnetospirillaceae fam. nov.</title>
        <authorList>
            <person name="Koziaeva V."/>
            <person name="Geelhoed J.S."/>
            <person name="Sorokin D.Y."/>
            <person name="Grouzdev D.S."/>
        </authorList>
    </citation>
    <scope>NUCLEOTIDE SEQUENCE [LARGE SCALE GENOMIC DNA]</scope>
    <source>
        <strain evidence="3 4">J10</strain>
    </source>
</reference>
<evidence type="ECO:0000313" key="4">
    <source>
        <dbReference type="Proteomes" id="UP000680714"/>
    </source>
</evidence>
<dbReference type="RefSeq" id="WP_211546398.1">
    <property type="nucleotide sequence ID" value="NZ_JAGTUF010000002.1"/>
</dbReference>
<dbReference type="Proteomes" id="UP000680714">
    <property type="component" value="Unassembled WGS sequence"/>
</dbReference>
<keyword evidence="2" id="KW-0472">Membrane</keyword>
<keyword evidence="2" id="KW-0812">Transmembrane</keyword>